<evidence type="ECO:0000256" key="1">
    <source>
        <dbReference type="ARBA" id="ARBA00022898"/>
    </source>
</evidence>
<name>F2UE07_SALR5</name>
<dbReference type="PANTHER" id="PTHR43092:SF2">
    <property type="entry name" value="HERCYNYLCYSTEINE SULFOXIDE LYASE"/>
    <property type="match status" value="1"/>
</dbReference>
<feature type="region of interest" description="Disordered" evidence="2">
    <location>
        <begin position="1"/>
        <end position="28"/>
    </location>
</feature>
<dbReference type="KEGG" id="sre:PTSG_07087"/>
<dbReference type="InterPro" id="IPR015421">
    <property type="entry name" value="PyrdxlP-dep_Trfase_major"/>
</dbReference>
<dbReference type="InterPro" id="IPR000192">
    <property type="entry name" value="Aminotrans_V_dom"/>
</dbReference>
<organism evidence="5">
    <name type="scientific">Salpingoeca rosetta (strain ATCC 50818 / BSB-021)</name>
    <dbReference type="NCBI Taxonomy" id="946362"/>
    <lineage>
        <taxon>Eukaryota</taxon>
        <taxon>Choanoflagellata</taxon>
        <taxon>Craspedida</taxon>
        <taxon>Salpingoecidae</taxon>
        <taxon>Salpingoeca</taxon>
    </lineage>
</organism>
<dbReference type="AlphaFoldDB" id="F2UE07"/>
<dbReference type="PANTHER" id="PTHR43092">
    <property type="entry name" value="L-CYSTEINE DESULFHYDRASE"/>
    <property type="match status" value="1"/>
</dbReference>
<accession>F2UE07</accession>
<dbReference type="OrthoDB" id="5978656at2759"/>
<feature type="region of interest" description="Disordered" evidence="2">
    <location>
        <begin position="426"/>
        <end position="476"/>
    </location>
</feature>
<sequence length="526" mass="57457">MKWLVGVARTGSDSAREEEETSRRRLRSGFGSFATPSVEDLVRVPPSEWPAELTKGAPVPPDVCMCVPGSDGMRDQFMIDFERWAFLNHGAFGASLRCVLKHAQAWREKQEEQPLRFFDRQLLPELVRTIHRMASFMQAQPTDMVFVPNATSALNTVLQSMARRFTPRDSILTLDIAYGSVKKMVDHVAQRTGATHVSLRVPLPLSSPADILDLVRNHLSQCAADQLPTLAVFDHITSNTALQLPLTELAELVAQHSPGTRVLVDGAHGLVQAHVDMSELQAAGVHYYAANCHKWMCSAKSVGVLWAGRDEDKAAIEPMIISHGHGQGFTSDFVWDGCRDYAPTLSLCTALDFWDVQGVGRMRAYSRGLLADAAAFLRDAWGTGGIVASKDPASHLALHGCMALVALPAHKDVSHAALAATRRHVLDGSTGTGDGGDEGHEGGRGDGAVDGGRDQSTDKPSQQQQQQQQQEGAGPRVQNWLYSNGIEVPVKTINGELYVRISAHIYNRIEDYRPLADIINALPDRK</sequence>
<dbReference type="RefSeq" id="XP_004992502.1">
    <property type="nucleotide sequence ID" value="XM_004992445.1"/>
</dbReference>
<gene>
    <name evidence="4" type="ORF">PTSG_07087</name>
</gene>
<dbReference type="Pfam" id="PF00266">
    <property type="entry name" value="Aminotran_5"/>
    <property type="match status" value="1"/>
</dbReference>
<feature type="domain" description="Aminotransferase class V" evidence="3">
    <location>
        <begin position="132"/>
        <end position="322"/>
    </location>
</feature>
<dbReference type="Proteomes" id="UP000007799">
    <property type="component" value="Unassembled WGS sequence"/>
</dbReference>
<dbReference type="OMA" id="DDHRANG"/>
<evidence type="ECO:0000313" key="4">
    <source>
        <dbReference type="EMBL" id="EGD74857.1"/>
    </source>
</evidence>
<dbReference type="EMBL" id="GL832970">
    <property type="protein sequence ID" value="EGD74857.1"/>
    <property type="molecule type" value="Genomic_DNA"/>
</dbReference>
<dbReference type="SUPFAM" id="SSF53383">
    <property type="entry name" value="PLP-dependent transferases"/>
    <property type="match status" value="1"/>
</dbReference>
<evidence type="ECO:0000256" key="2">
    <source>
        <dbReference type="SAM" id="MobiDB-lite"/>
    </source>
</evidence>
<keyword evidence="1" id="KW-0663">Pyridoxal phosphate</keyword>
<dbReference type="eggNOG" id="KOG1549">
    <property type="taxonomic scope" value="Eukaryota"/>
</dbReference>
<keyword evidence="5" id="KW-1185">Reference proteome</keyword>
<dbReference type="Gene3D" id="3.40.640.10">
    <property type="entry name" value="Type I PLP-dependent aspartate aminotransferase-like (Major domain)"/>
    <property type="match status" value="1"/>
</dbReference>
<proteinExistence type="predicted"/>
<dbReference type="GeneID" id="16073069"/>
<reference evidence="4" key="1">
    <citation type="submission" date="2009-08" db="EMBL/GenBank/DDBJ databases">
        <title>Annotation of Salpingoeca rosetta.</title>
        <authorList>
            <consortium name="The Broad Institute Genome Sequencing Platform"/>
            <person name="Russ C."/>
            <person name="Cuomo C."/>
            <person name="Burger G."/>
            <person name="Gray M.W."/>
            <person name="Holland P.W.H."/>
            <person name="King N."/>
            <person name="Lang F.B.F."/>
            <person name="Roger A.J."/>
            <person name="Ruiz-Trillo I."/>
            <person name="Young S.K."/>
            <person name="Zeng Q."/>
            <person name="Gargeya S."/>
            <person name="Alvarado L."/>
            <person name="Berlin A."/>
            <person name="Chapman S.B."/>
            <person name="Chen Z."/>
            <person name="Freedman E."/>
            <person name="Gellesch M."/>
            <person name="Goldberg J."/>
            <person name="Griggs A."/>
            <person name="Gujja S."/>
            <person name="Heilman E."/>
            <person name="Heiman D."/>
            <person name="Howarth C."/>
            <person name="Mehta T."/>
            <person name="Neiman D."/>
            <person name="Pearson M."/>
            <person name="Roberts A."/>
            <person name="Saif S."/>
            <person name="Shea T."/>
            <person name="Shenoy N."/>
            <person name="Sisk P."/>
            <person name="Stolte C."/>
            <person name="Sykes S."/>
            <person name="White J."/>
            <person name="Yandava C."/>
            <person name="Haas B."/>
            <person name="Nusbaum C."/>
            <person name="Birren B."/>
        </authorList>
    </citation>
    <scope>NUCLEOTIDE SEQUENCE [LARGE SCALE GENOMIC DNA]</scope>
    <source>
        <strain evidence="4">ATCC 50818</strain>
    </source>
</reference>
<dbReference type="InterPro" id="IPR015424">
    <property type="entry name" value="PyrdxlP-dep_Trfase"/>
</dbReference>
<evidence type="ECO:0000259" key="3">
    <source>
        <dbReference type="Pfam" id="PF00266"/>
    </source>
</evidence>
<dbReference type="STRING" id="946362.F2UE07"/>
<protein>
    <submittedName>
        <fullName evidence="4">Isopenicillin N-epimerase</fullName>
    </submittedName>
</protein>
<evidence type="ECO:0000313" key="5">
    <source>
        <dbReference type="Proteomes" id="UP000007799"/>
    </source>
</evidence>
<dbReference type="InParanoid" id="F2UE07"/>